<proteinExistence type="predicted"/>
<evidence type="ECO:0000313" key="2">
    <source>
        <dbReference type="Proteomes" id="UP000001066"/>
    </source>
</evidence>
<evidence type="ECO:0000313" key="1">
    <source>
        <dbReference type="EMBL" id="CAJ31669.1"/>
    </source>
</evidence>
<keyword evidence="2" id="KW-1185">Reference proteome</keyword>
<dbReference type="KEGG" id="vg:5797957"/>
<dbReference type="Proteomes" id="UP000001066">
    <property type="component" value="Segment"/>
</dbReference>
<dbReference type="OrthoDB" id="30608at10239"/>
<dbReference type="RefSeq" id="YP_001604273.1">
    <property type="nucleotide sequence ID" value="NC_010153.1"/>
</dbReference>
<dbReference type="GeneID" id="5797957"/>
<name>A7WKR6_9VIRU</name>
<sequence>MISHELLLTILNYLANGVITTQSSTSGAITQIAPYQIIVIMKNNNVTVSRTTVTSVNISDVITTQQSEVLTIRYSATDASPFTYTTDEIEIWASTQSALLYRIARIPLQKPLQKTEHDYLTIEYEIQIVAGASYVIPSSLAQYVDVVTFKILVSPILFFFGLFLVPSWTTALKQNPTYPQSQLLNYIDVNSFTGINAMYAGSEEVTIVSKLVGFGNNQVNLAINGQVSTPTSNVPVIVGITTPQGILVVAYSFYSGTITKYVALEIQTTYGPPTTVNQFETKTTGGSS</sequence>
<accession>A7WKR6</accession>
<reference evidence="1 2" key="1">
    <citation type="journal article" date="2008" name="J. Virol.">
        <title>Structure of the acidianus filamentous virus 3 and comparative genomics of related archaeal lipothrixviruses.</title>
        <authorList>
            <person name="Vestergaard G."/>
            <person name="Aramayo R."/>
            <person name="Basta T."/>
            <person name="Haring M."/>
            <person name="Peng X."/>
            <person name="Brugger K."/>
            <person name="Chen L."/>
            <person name="Rachel R."/>
            <person name="Boisset N."/>
            <person name="Garrett R.A."/>
            <person name="Prangishvili D."/>
        </authorList>
    </citation>
    <scope>NUCLEOTIDE SEQUENCE [LARGE SCALE GENOMIC DNA]</scope>
</reference>
<dbReference type="EMBL" id="AM087122">
    <property type="protein sequence ID" value="CAJ31669.1"/>
    <property type="molecule type" value="Genomic_DNA"/>
</dbReference>
<organism evidence="1 2">
    <name type="scientific">Betalipothrixvirus pezzuloense</name>
    <dbReference type="NCBI Taxonomy" id="346883"/>
    <lineage>
        <taxon>Viruses</taxon>
        <taxon>Adnaviria</taxon>
        <taxon>Zilligvirae</taxon>
        <taxon>Taleaviricota</taxon>
        <taxon>Tokiviricetes</taxon>
        <taxon>Ligamenvirales</taxon>
        <taxon>Lipothrixviridae</taxon>
        <taxon>Betalipothrixvirus</taxon>
    </lineage>
</organism>
<protein>
    <submittedName>
        <fullName evidence="1">Uncharacterized protein</fullName>
    </submittedName>
</protein>